<dbReference type="PANTHER" id="PTHR23028:SF53">
    <property type="entry name" value="ACYL_TRANSF_3 DOMAIN-CONTAINING PROTEIN"/>
    <property type="match status" value="1"/>
</dbReference>
<gene>
    <name evidence="3" type="ORF">I6H43_02405</name>
</gene>
<feature type="transmembrane region" description="Helical" evidence="1">
    <location>
        <begin position="114"/>
        <end position="132"/>
    </location>
</feature>
<dbReference type="PANTHER" id="PTHR23028">
    <property type="entry name" value="ACETYLTRANSFERASE"/>
    <property type="match status" value="1"/>
</dbReference>
<organism evidence="3 4">
    <name type="scientific">Aeromonas jandaei</name>
    <dbReference type="NCBI Taxonomy" id="650"/>
    <lineage>
        <taxon>Bacteria</taxon>
        <taxon>Pseudomonadati</taxon>
        <taxon>Pseudomonadota</taxon>
        <taxon>Gammaproteobacteria</taxon>
        <taxon>Aeromonadales</taxon>
        <taxon>Aeromonadaceae</taxon>
        <taxon>Aeromonas</taxon>
    </lineage>
</organism>
<feature type="transmembrane region" description="Helical" evidence="1">
    <location>
        <begin position="83"/>
        <end position="102"/>
    </location>
</feature>
<dbReference type="InterPro" id="IPR002656">
    <property type="entry name" value="Acyl_transf_3_dom"/>
</dbReference>
<proteinExistence type="predicted"/>
<accession>A0A7T4AAN9</accession>
<reference evidence="3 4" key="1">
    <citation type="submission" date="2020-12" db="EMBL/GenBank/DDBJ databases">
        <title>FDA dAtabase for Regulatory Grade micrObial Sequences (FDA-ARGOS): Supporting development and validation of Infectious Disease Dx tests.</title>
        <authorList>
            <person name="Sproer C."/>
            <person name="Gronow S."/>
            <person name="Severitt S."/>
            <person name="Schroder I."/>
            <person name="Tallon L."/>
            <person name="Sadzewicz L."/>
            <person name="Zhao X."/>
            <person name="Boylan J."/>
            <person name="Ott S."/>
            <person name="Bowen H."/>
            <person name="Vavikolanu K."/>
            <person name="Mehta A."/>
            <person name="Aluvathingal J."/>
            <person name="Nadendla S."/>
            <person name="Lowell S."/>
            <person name="Myers T."/>
            <person name="Yan Y."/>
            <person name="Sichtig H."/>
        </authorList>
    </citation>
    <scope>NUCLEOTIDE SEQUENCE [LARGE SCALE GENOMIC DNA]</scope>
    <source>
        <strain evidence="3 4">FDAARGOS_986</strain>
    </source>
</reference>
<keyword evidence="1" id="KW-0472">Membrane</keyword>
<feature type="transmembrane region" description="Helical" evidence="1">
    <location>
        <begin position="144"/>
        <end position="165"/>
    </location>
</feature>
<dbReference type="EMBL" id="CP066092">
    <property type="protein sequence ID" value="QQB20415.1"/>
    <property type="molecule type" value="Genomic_DNA"/>
</dbReference>
<feature type="transmembrane region" description="Helical" evidence="1">
    <location>
        <begin position="328"/>
        <end position="350"/>
    </location>
</feature>
<keyword evidence="4" id="KW-1185">Reference proteome</keyword>
<evidence type="ECO:0000313" key="3">
    <source>
        <dbReference type="EMBL" id="QQB20415.1"/>
    </source>
</evidence>
<evidence type="ECO:0000256" key="1">
    <source>
        <dbReference type="SAM" id="Phobius"/>
    </source>
</evidence>
<sequence>MNNKEGEILSLTGLRFVAALYVFIFHIHIRWPITSNNFVSNIVGQGAVGMSLFFILSGFVLAYRYAGQSFTVSEYLKNRFARIYPIYVVAALITLPWLGFDIIGMSITDTFKAICKVVLIVTSNIFLVQAWFPQFFGYWNDGGSWSISVEAFCYLMLPLMLPYLLRASTKKLFLTIAICWVWATLPGISATLFDATTNPVFYSMPIFRLPEFLVGVCSFLLIRRGFIYQHGVLAQIIVIFLFLFYLGFVGSRMSNYVGHNWIVIPVVAFMIFSLSNNKGIISLILSSRIFVWLGKISYCFYSFQVFILLFMTTYHAKLVEIIPVLSNNIVLMVVSFFVLVAMSAAGYYLIEEPARKFIRMKGRRVEMAASQL</sequence>
<feature type="transmembrane region" description="Helical" evidence="1">
    <location>
        <begin position="232"/>
        <end position="250"/>
    </location>
</feature>
<feature type="transmembrane region" description="Helical" evidence="1">
    <location>
        <begin position="12"/>
        <end position="31"/>
    </location>
</feature>
<feature type="transmembrane region" description="Helical" evidence="1">
    <location>
        <begin position="296"/>
        <end position="316"/>
    </location>
</feature>
<feature type="transmembrane region" description="Helical" evidence="1">
    <location>
        <begin position="256"/>
        <end position="275"/>
    </location>
</feature>
<feature type="transmembrane region" description="Helical" evidence="1">
    <location>
        <begin position="172"/>
        <end position="193"/>
    </location>
</feature>
<keyword evidence="1" id="KW-1133">Transmembrane helix</keyword>
<dbReference type="RefSeq" id="WP_082035415.1">
    <property type="nucleotide sequence ID" value="NZ_CAWMFX010000010.1"/>
</dbReference>
<feature type="domain" description="Acyltransferase 3" evidence="2">
    <location>
        <begin position="9"/>
        <end position="344"/>
    </location>
</feature>
<feature type="transmembrane region" description="Helical" evidence="1">
    <location>
        <begin position="199"/>
        <end position="220"/>
    </location>
</feature>
<evidence type="ECO:0000259" key="2">
    <source>
        <dbReference type="Pfam" id="PF01757"/>
    </source>
</evidence>
<dbReference type="GO" id="GO:0016746">
    <property type="term" value="F:acyltransferase activity"/>
    <property type="evidence" value="ECO:0007669"/>
    <property type="project" value="UniProtKB-KW"/>
</dbReference>
<evidence type="ECO:0000313" key="4">
    <source>
        <dbReference type="Proteomes" id="UP000595481"/>
    </source>
</evidence>
<keyword evidence="3" id="KW-0012">Acyltransferase</keyword>
<keyword evidence="3" id="KW-0808">Transferase</keyword>
<name>A0A7T4AAN9_AERJA</name>
<keyword evidence="1" id="KW-0812">Transmembrane</keyword>
<feature type="transmembrane region" description="Helical" evidence="1">
    <location>
        <begin position="43"/>
        <end position="63"/>
    </location>
</feature>
<dbReference type="InterPro" id="IPR050879">
    <property type="entry name" value="Acyltransferase_3"/>
</dbReference>
<dbReference type="Pfam" id="PF01757">
    <property type="entry name" value="Acyl_transf_3"/>
    <property type="match status" value="1"/>
</dbReference>
<dbReference type="Proteomes" id="UP000595481">
    <property type="component" value="Chromosome"/>
</dbReference>
<protein>
    <submittedName>
        <fullName evidence="3">Acyltransferase</fullName>
    </submittedName>
</protein>
<dbReference type="GeneID" id="69550099"/>